<accession>A0A0G0QMT3</accession>
<feature type="compositionally biased region" description="Basic and acidic residues" evidence="1">
    <location>
        <begin position="285"/>
        <end position="298"/>
    </location>
</feature>
<dbReference type="AlphaFoldDB" id="A0A0G0QMT3"/>
<dbReference type="Gene3D" id="3.90.1640.10">
    <property type="entry name" value="inorganic pyrophosphatase (n-terminal core)"/>
    <property type="match status" value="2"/>
</dbReference>
<dbReference type="InterPro" id="IPR038763">
    <property type="entry name" value="DHH_sf"/>
</dbReference>
<organism evidence="2 3">
    <name type="scientific">Candidatus Woesebacteria bacterium GW2011_GWA1_39_21</name>
    <dbReference type="NCBI Taxonomy" id="1618550"/>
    <lineage>
        <taxon>Bacteria</taxon>
        <taxon>Candidatus Woeseibacteriota</taxon>
    </lineage>
</organism>
<dbReference type="Proteomes" id="UP000034246">
    <property type="component" value="Unassembled WGS sequence"/>
</dbReference>
<sequence length="326" mass="35696">MENSFKSVIENAGSVLIFLPNNPNLDQVASALALYISLGDSKPTQIVSVSPMTVSFNRLISVDKISNSAGNKNMVIGFDNYDANGIERVSYDIVENKFKLTVIPKSGVNPPHEGQVKISYEGVNADTVILFGGATDADFPQLSTKGLEPTKMYHIGTQPLVIDPSRVVFTFAQPMASASELTFFLMNEAQLPIDSETATNLLMGIEHATKNYRSEMVTADTFEVTASLIRMGGRRLAGEGVDKTKFPQGAIPQDTPNKYLDESVVKPQRVEATDFADFTQTSEVVKKESIPVPKPEEKKEEDEAEVVENPPDEWLQPKVYRGTSLG</sequence>
<reference evidence="2 3" key="1">
    <citation type="journal article" date="2015" name="Nature">
        <title>rRNA introns, odd ribosomes, and small enigmatic genomes across a large radiation of phyla.</title>
        <authorList>
            <person name="Brown C.T."/>
            <person name="Hug L.A."/>
            <person name="Thomas B.C."/>
            <person name="Sharon I."/>
            <person name="Castelle C.J."/>
            <person name="Singh A."/>
            <person name="Wilkins M.J."/>
            <person name="Williams K.H."/>
            <person name="Banfield J.F."/>
        </authorList>
    </citation>
    <scope>NUCLEOTIDE SEQUENCE [LARGE SCALE GENOMIC DNA]</scope>
</reference>
<name>A0A0G0QMT3_9BACT</name>
<proteinExistence type="predicted"/>
<feature type="region of interest" description="Disordered" evidence="1">
    <location>
        <begin position="285"/>
        <end position="326"/>
    </location>
</feature>
<dbReference type="SUPFAM" id="SSF64182">
    <property type="entry name" value="DHH phosphoesterases"/>
    <property type="match status" value="1"/>
</dbReference>
<dbReference type="PANTHER" id="PTHR47618:SF1">
    <property type="entry name" value="BIFUNCTIONAL OLIGORIBONUCLEASE AND PAP PHOSPHATASE NRNA"/>
    <property type="match status" value="1"/>
</dbReference>
<protein>
    <recommendedName>
        <fullName evidence="4">Phosphoesterase RecJ domain protein</fullName>
    </recommendedName>
</protein>
<evidence type="ECO:0008006" key="4">
    <source>
        <dbReference type="Google" id="ProtNLM"/>
    </source>
</evidence>
<evidence type="ECO:0000313" key="3">
    <source>
        <dbReference type="Proteomes" id="UP000034246"/>
    </source>
</evidence>
<comment type="caution">
    <text evidence="2">The sequence shown here is derived from an EMBL/GenBank/DDBJ whole genome shotgun (WGS) entry which is preliminary data.</text>
</comment>
<dbReference type="InterPro" id="IPR051319">
    <property type="entry name" value="Oligoribo/pAp-PDE_c-di-AMP_PDE"/>
</dbReference>
<evidence type="ECO:0000256" key="1">
    <source>
        <dbReference type="SAM" id="MobiDB-lite"/>
    </source>
</evidence>
<dbReference type="STRING" id="1618550.UT39_C0004G0034"/>
<dbReference type="PANTHER" id="PTHR47618">
    <property type="entry name" value="BIFUNCTIONAL OLIGORIBONUCLEASE AND PAP PHOSPHATASE NRNA"/>
    <property type="match status" value="1"/>
</dbReference>
<dbReference type="EMBL" id="LBWP01000004">
    <property type="protein sequence ID" value="KKR11675.1"/>
    <property type="molecule type" value="Genomic_DNA"/>
</dbReference>
<evidence type="ECO:0000313" key="2">
    <source>
        <dbReference type="EMBL" id="KKR11675.1"/>
    </source>
</evidence>
<gene>
    <name evidence="2" type="ORF">UT39_C0004G0034</name>
</gene>